<dbReference type="RefSeq" id="WP_016399804.1">
    <property type="nucleotide sequence ID" value="NZ_BARX01000001.1"/>
</dbReference>
<reference evidence="1" key="1">
    <citation type="journal article" date="2013" name="Genome Announc.">
        <title>Draft Genome Sequence of Agarivorans albus Strain MKT 106T, an Agarolytic Marine Bacterium.</title>
        <authorList>
            <person name="Yasuike M."/>
            <person name="Nakamura Y."/>
            <person name="Kai W."/>
            <person name="Fujiwara A."/>
            <person name="Fukui Y."/>
            <person name="Satomi M."/>
            <person name="Sano M."/>
        </authorList>
    </citation>
    <scope>NUCLEOTIDE SEQUENCE [LARGE SCALE GENOMIC DNA]</scope>
</reference>
<organism evidence="1 2">
    <name type="scientific">Agarivorans albus MKT 106</name>
    <dbReference type="NCBI Taxonomy" id="1331007"/>
    <lineage>
        <taxon>Bacteria</taxon>
        <taxon>Pseudomonadati</taxon>
        <taxon>Pseudomonadota</taxon>
        <taxon>Gammaproteobacteria</taxon>
        <taxon>Alteromonadales</taxon>
        <taxon>Alteromonadaceae</taxon>
        <taxon>Agarivorans</taxon>
    </lineage>
</organism>
<dbReference type="AlphaFoldDB" id="R9PPJ0"/>
<protein>
    <submittedName>
        <fullName evidence="1">Uncharacterized protein</fullName>
    </submittedName>
</protein>
<dbReference type="EMBL" id="BARX01000001">
    <property type="protein sequence ID" value="GAD00036.1"/>
    <property type="molecule type" value="Genomic_DNA"/>
</dbReference>
<evidence type="ECO:0000313" key="2">
    <source>
        <dbReference type="Proteomes" id="UP000014461"/>
    </source>
</evidence>
<gene>
    <name evidence="1" type="ORF">AALB_0116</name>
</gene>
<sequence length="58" mass="6553">MELIQDPRCYTDVCIDGQWYHYDHCGTSAYMLKGGASSGIELQSIPTTENELIELLSR</sequence>
<proteinExistence type="predicted"/>
<dbReference type="Proteomes" id="UP000014461">
    <property type="component" value="Unassembled WGS sequence"/>
</dbReference>
<evidence type="ECO:0000313" key="1">
    <source>
        <dbReference type="EMBL" id="GAD00036.1"/>
    </source>
</evidence>
<comment type="caution">
    <text evidence="1">The sequence shown here is derived from an EMBL/GenBank/DDBJ whole genome shotgun (WGS) entry which is preliminary data.</text>
</comment>
<name>R9PPJ0_AGAAL</name>
<keyword evidence="2" id="KW-1185">Reference proteome</keyword>
<accession>R9PPJ0</accession>